<dbReference type="Pfam" id="PF07817">
    <property type="entry name" value="GLE1"/>
    <property type="match status" value="1"/>
</dbReference>
<evidence type="ECO:0000256" key="6">
    <source>
        <dbReference type="ARBA" id="ARBA00023010"/>
    </source>
</evidence>
<keyword evidence="4" id="KW-0509">mRNA transport</keyword>
<keyword evidence="7" id="KW-0906">Nuclear pore complex</keyword>
<dbReference type="PANTHER" id="PTHR12960">
    <property type="entry name" value="GLE-1-RELATED"/>
    <property type="match status" value="1"/>
</dbReference>
<keyword evidence="6" id="KW-0811">Translocation</keyword>
<evidence type="ECO:0000313" key="16">
    <source>
        <dbReference type="Proteomes" id="UP001153712"/>
    </source>
</evidence>
<feature type="region of interest" description="Disordered" evidence="14">
    <location>
        <begin position="269"/>
        <end position="294"/>
    </location>
</feature>
<keyword evidence="3" id="KW-0813">Transport</keyword>
<protein>
    <recommendedName>
        <fullName evidence="10">mRNA export factor GLE1</fullName>
    </recommendedName>
    <alternativeName>
        <fullName evidence="12">GLE1 RNA export mediator</fullName>
    </alternativeName>
    <alternativeName>
        <fullName evidence="11">Nucleoporin GLE1</fullName>
    </alternativeName>
</protein>
<evidence type="ECO:0000256" key="2">
    <source>
        <dbReference type="ARBA" id="ARBA00011056"/>
    </source>
</evidence>
<dbReference type="PANTHER" id="PTHR12960:SF0">
    <property type="entry name" value="MRNA EXPORT FACTOR GLE1"/>
    <property type="match status" value="1"/>
</dbReference>
<dbReference type="GO" id="GO:0015031">
    <property type="term" value="P:protein transport"/>
    <property type="evidence" value="ECO:0007669"/>
    <property type="project" value="UniProtKB-KW"/>
</dbReference>
<dbReference type="GO" id="GO:0005737">
    <property type="term" value="C:cytoplasm"/>
    <property type="evidence" value="ECO:0007669"/>
    <property type="project" value="TreeGrafter"/>
</dbReference>
<evidence type="ECO:0000256" key="13">
    <source>
        <dbReference type="SAM" id="Coils"/>
    </source>
</evidence>
<keyword evidence="16" id="KW-1185">Reference proteome</keyword>
<dbReference type="GO" id="GO:0005543">
    <property type="term" value="F:phospholipid binding"/>
    <property type="evidence" value="ECO:0007669"/>
    <property type="project" value="TreeGrafter"/>
</dbReference>
<dbReference type="OrthoDB" id="420884at2759"/>
<comment type="subcellular location">
    <subcellularLocation>
        <location evidence="1">Nucleus</location>
        <location evidence="1">Nuclear pore complex</location>
    </subcellularLocation>
</comment>
<keyword evidence="13" id="KW-0175">Coiled coil</keyword>
<dbReference type="GO" id="GO:0031369">
    <property type="term" value="F:translation initiation factor binding"/>
    <property type="evidence" value="ECO:0007669"/>
    <property type="project" value="TreeGrafter"/>
</dbReference>
<evidence type="ECO:0000256" key="14">
    <source>
        <dbReference type="SAM" id="MobiDB-lite"/>
    </source>
</evidence>
<dbReference type="EMBL" id="OU900098">
    <property type="protein sequence ID" value="CAG9862477.1"/>
    <property type="molecule type" value="Genomic_DNA"/>
</dbReference>
<dbReference type="GO" id="GO:0000822">
    <property type="term" value="F:inositol hexakisphosphate binding"/>
    <property type="evidence" value="ECO:0007669"/>
    <property type="project" value="TreeGrafter"/>
</dbReference>
<dbReference type="GO" id="GO:0044614">
    <property type="term" value="C:nuclear pore cytoplasmic filaments"/>
    <property type="evidence" value="ECO:0007669"/>
    <property type="project" value="TreeGrafter"/>
</dbReference>
<dbReference type="GO" id="GO:0016973">
    <property type="term" value="P:poly(A)+ mRNA export from nucleus"/>
    <property type="evidence" value="ECO:0007669"/>
    <property type="project" value="InterPro"/>
</dbReference>
<evidence type="ECO:0000256" key="8">
    <source>
        <dbReference type="ARBA" id="ARBA00023242"/>
    </source>
</evidence>
<proteinExistence type="inferred from homology"/>
<reference evidence="15" key="1">
    <citation type="submission" date="2022-01" db="EMBL/GenBank/DDBJ databases">
        <authorList>
            <person name="King R."/>
        </authorList>
    </citation>
    <scope>NUCLEOTIDE SEQUENCE</scope>
</reference>
<keyword evidence="5" id="KW-0653">Protein transport</keyword>
<comment type="similarity">
    <text evidence="2">Belongs to the GLE1 family.</text>
</comment>
<evidence type="ECO:0000256" key="11">
    <source>
        <dbReference type="ARBA" id="ARBA00029983"/>
    </source>
</evidence>
<comment type="function">
    <text evidence="9">Required for the export of mRNAs containing poly(A) tails from the nucleus into the cytoplasm. May be involved in the terminal step of the mRNA transport through the nuclear pore complex (NPC).</text>
</comment>
<organism evidence="15 16">
    <name type="scientific">Phyllotreta striolata</name>
    <name type="common">Striped flea beetle</name>
    <name type="synonym">Crioceris striolata</name>
    <dbReference type="NCBI Taxonomy" id="444603"/>
    <lineage>
        <taxon>Eukaryota</taxon>
        <taxon>Metazoa</taxon>
        <taxon>Ecdysozoa</taxon>
        <taxon>Arthropoda</taxon>
        <taxon>Hexapoda</taxon>
        <taxon>Insecta</taxon>
        <taxon>Pterygota</taxon>
        <taxon>Neoptera</taxon>
        <taxon>Endopterygota</taxon>
        <taxon>Coleoptera</taxon>
        <taxon>Polyphaga</taxon>
        <taxon>Cucujiformia</taxon>
        <taxon>Chrysomeloidea</taxon>
        <taxon>Chrysomelidae</taxon>
        <taxon>Galerucinae</taxon>
        <taxon>Alticini</taxon>
        <taxon>Phyllotreta</taxon>
    </lineage>
</organism>
<accession>A0A9N9XRR0</accession>
<name>A0A9N9XRR0_PHYSR</name>
<sequence length="614" mass="71049">MEDANVLELQIKTSVLTKLQKLNISNTTTDENKQQRTEPIHLDLQKENDKNEANAVQPAQKLLVQDYIYAAEVQRQKEVVKNVQSRLKQFEDFSKNQEVHRKQQWINKQQQFVNDIQQKEHDIFQALEEYDRTSSNDHAQLALYYKKLELRRQQHEKELKKREKEKQILFDCIDNVKKLQASYRSSYEHILLNLKRCVNSDMLKSKLSEDYKQLNVIQGNFDKIISRCSSGKLTENDVAKAAELVSELQNLEKRISQSVDEVNQTVEKSHVEATKPKVPTATAAPLPPATPAISQTEQPELTNLTKFVSLSNIKMYVKLMDFYEKFTTSLKALETDKTHKKFILDCKKAINIPVNSLSGVNTEHILDKYNKLYRLLKGQDVIISDNRVNASAHPLGVSFCMNLLAKQFVLQSDLIISSNPGSAFCYATVIMSLWNEFPLFGQLVLACFYKNCPHLVPYHIPRQVDETDEMYYTRQGYQYPNGQIEKQDKYLKRMTGLMRLYAAIMVVKPKKGHRNVYNIQYGWKWLASTLKLEPQIDITATLIHAFLETAGFELETCYGRMFQKLLRIVAVSFGPNCKTQCTGGATTRLQLLIDDYSKKRKFESPEGYLSYNYW</sequence>
<evidence type="ECO:0000256" key="7">
    <source>
        <dbReference type="ARBA" id="ARBA00023132"/>
    </source>
</evidence>
<evidence type="ECO:0000256" key="1">
    <source>
        <dbReference type="ARBA" id="ARBA00004567"/>
    </source>
</evidence>
<evidence type="ECO:0000256" key="10">
    <source>
        <dbReference type="ARBA" id="ARBA00026227"/>
    </source>
</evidence>
<dbReference type="InterPro" id="IPR038506">
    <property type="entry name" value="GLE1-like_sf"/>
</dbReference>
<evidence type="ECO:0000256" key="3">
    <source>
        <dbReference type="ARBA" id="ARBA00022448"/>
    </source>
</evidence>
<dbReference type="InterPro" id="IPR012476">
    <property type="entry name" value="GLE1"/>
</dbReference>
<evidence type="ECO:0000256" key="12">
    <source>
        <dbReference type="ARBA" id="ARBA00030897"/>
    </source>
</evidence>
<evidence type="ECO:0000256" key="9">
    <source>
        <dbReference type="ARBA" id="ARBA00024680"/>
    </source>
</evidence>
<dbReference type="AlphaFoldDB" id="A0A9N9XRR0"/>
<gene>
    <name evidence="15" type="ORF">PHYEVI_LOCUS8792</name>
</gene>
<dbReference type="Gene3D" id="1.25.40.510">
    <property type="entry name" value="GLE1-like"/>
    <property type="match status" value="1"/>
</dbReference>
<evidence type="ECO:0000256" key="5">
    <source>
        <dbReference type="ARBA" id="ARBA00022927"/>
    </source>
</evidence>
<keyword evidence="8" id="KW-0539">Nucleus</keyword>
<dbReference type="Proteomes" id="UP001153712">
    <property type="component" value="Chromosome 5"/>
</dbReference>
<feature type="coiled-coil region" evidence="13">
    <location>
        <begin position="234"/>
        <end position="268"/>
    </location>
</feature>
<evidence type="ECO:0000313" key="15">
    <source>
        <dbReference type="EMBL" id="CAG9862477.1"/>
    </source>
</evidence>
<evidence type="ECO:0000256" key="4">
    <source>
        <dbReference type="ARBA" id="ARBA00022816"/>
    </source>
</evidence>